<keyword evidence="7" id="KW-1185">Reference proteome</keyword>
<comment type="caution">
    <text evidence="6">The sequence shown here is derived from an EMBL/GenBank/DDBJ whole genome shotgun (WGS) entry which is preliminary data.</text>
</comment>
<keyword evidence="4 5" id="KW-0472">Membrane</keyword>
<evidence type="ECO:0000256" key="3">
    <source>
        <dbReference type="ARBA" id="ARBA00022989"/>
    </source>
</evidence>
<accession>A0ABD5PYV9</accession>
<organism evidence="6 7">
    <name type="scientific">Halorussus aquaticus</name>
    <dbReference type="NCBI Taxonomy" id="2953748"/>
    <lineage>
        <taxon>Archaea</taxon>
        <taxon>Methanobacteriati</taxon>
        <taxon>Methanobacteriota</taxon>
        <taxon>Stenosarchaea group</taxon>
        <taxon>Halobacteria</taxon>
        <taxon>Halobacteriales</taxon>
        <taxon>Haladaptataceae</taxon>
        <taxon>Halorussus</taxon>
    </lineage>
</organism>
<reference evidence="6 7" key="1">
    <citation type="journal article" date="2019" name="Int. J. Syst. Evol. Microbiol.">
        <title>The Global Catalogue of Microorganisms (GCM) 10K type strain sequencing project: providing services to taxonomists for standard genome sequencing and annotation.</title>
        <authorList>
            <consortium name="The Broad Institute Genomics Platform"/>
            <consortium name="The Broad Institute Genome Sequencing Center for Infectious Disease"/>
            <person name="Wu L."/>
            <person name="Ma J."/>
        </authorList>
    </citation>
    <scope>NUCLEOTIDE SEQUENCE [LARGE SCALE GENOMIC DNA]</scope>
    <source>
        <strain evidence="6 7">XZYJ18</strain>
    </source>
</reference>
<evidence type="ECO:0000256" key="4">
    <source>
        <dbReference type="ARBA" id="ARBA00023136"/>
    </source>
</evidence>
<feature type="transmembrane region" description="Helical" evidence="5">
    <location>
        <begin position="81"/>
        <end position="106"/>
    </location>
</feature>
<feature type="transmembrane region" description="Helical" evidence="5">
    <location>
        <begin position="18"/>
        <end position="42"/>
    </location>
</feature>
<evidence type="ECO:0000313" key="7">
    <source>
        <dbReference type="Proteomes" id="UP001595945"/>
    </source>
</evidence>
<dbReference type="Pfam" id="PF09685">
    <property type="entry name" value="MamF_MmsF"/>
    <property type="match status" value="1"/>
</dbReference>
<dbReference type="GeneID" id="73045366"/>
<evidence type="ECO:0000313" key="6">
    <source>
        <dbReference type="EMBL" id="MFC4823578.1"/>
    </source>
</evidence>
<sequence length="123" mass="13331">MDSVTESSEDRSAAKRTIFGTIVHLLGLVFGILGVGVVYLLSDAAFTKTNARNALNWQIFVLVVGALLGVMAFGLKMVSDWFVILAALGTLLLVVLNTVFCLVAAVKALRGQEWRYPFTPDIL</sequence>
<evidence type="ECO:0000256" key="1">
    <source>
        <dbReference type="ARBA" id="ARBA00004141"/>
    </source>
</evidence>
<feature type="transmembrane region" description="Helical" evidence="5">
    <location>
        <begin position="54"/>
        <end position="75"/>
    </location>
</feature>
<name>A0ABD5PYV9_9EURY</name>
<dbReference type="AlphaFoldDB" id="A0ABD5PYV9"/>
<dbReference type="EMBL" id="JBHSHT010000001">
    <property type="protein sequence ID" value="MFC4823578.1"/>
    <property type="molecule type" value="Genomic_DNA"/>
</dbReference>
<evidence type="ECO:0000256" key="5">
    <source>
        <dbReference type="SAM" id="Phobius"/>
    </source>
</evidence>
<dbReference type="RefSeq" id="WP_254266956.1">
    <property type="nucleotide sequence ID" value="NZ_CP100400.1"/>
</dbReference>
<proteinExistence type="predicted"/>
<protein>
    <submittedName>
        <fullName evidence="6">DUF4870 domain-containing protein</fullName>
    </submittedName>
</protein>
<keyword evidence="3 5" id="KW-1133">Transmembrane helix</keyword>
<comment type="subcellular location">
    <subcellularLocation>
        <location evidence="1">Membrane</location>
        <topology evidence="1">Multi-pass membrane protein</topology>
    </subcellularLocation>
</comment>
<keyword evidence="2 5" id="KW-0812">Transmembrane</keyword>
<gene>
    <name evidence="6" type="ORF">ACFO9K_04830</name>
</gene>
<dbReference type="Proteomes" id="UP001595945">
    <property type="component" value="Unassembled WGS sequence"/>
</dbReference>
<dbReference type="InterPro" id="IPR019109">
    <property type="entry name" value="MamF_MmsF"/>
</dbReference>
<evidence type="ECO:0000256" key="2">
    <source>
        <dbReference type="ARBA" id="ARBA00022692"/>
    </source>
</evidence>